<protein>
    <recommendedName>
        <fullName evidence="8">Peptidase A1 domain-containing protein</fullName>
    </recommendedName>
</protein>
<evidence type="ECO:0000313" key="9">
    <source>
        <dbReference type="EMBL" id="CDS09042.1"/>
    </source>
</evidence>
<name>A0A077WQT6_9FUNG</name>
<evidence type="ECO:0000256" key="7">
    <source>
        <dbReference type="SAM" id="Phobius"/>
    </source>
</evidence>
<dbReference type="AlphaFoldDB" id="A0A077WQT6"/>
<keyword evidence="6" id="KW-0865">Zymogen</keyword>
<reference evidence="9" key="1">
    <citation type="journal article" date="2014" name="Genome Announc.">
        <title>De novo whole-genome sequence and genome annotation of Lichtheimia ramosa.</title>
        <authorList>
            <person name="Linde J."/>
            <person name="Schwartze V."/>
            <person name="Binder U."/>
            <person name="Lass-Florl C."/>
            <person name="Voigt K."/>
            <person name="Horn F."/>
        </authorList>
    </citation>
    <scope>NUCLEOTIDE SEQUENCE</scope>
    <source>
        <strain evidence="9">JMRC FSU:6197</strain>
    </source>
</reference>
<dbReference type="GO" id="GO:0006508">
    <property type="term" value="P:proteolysis"/>
    <property type="evidence" value="ECO:0007669"/>
    <property type="project" value="UniProtKB-KW"/>
</dbReference>
<dbReference type="PANTHER" id="PTHR47965">
    <property type="entry name" value="ASPARTYL PROTEASE-RELATED"/>
    <property type="match status" value="1"/>
</dbReference>
<evidence type="ECO:0000259" key="8">
    <source>
        <dbReference type="PROSITE" id="PS51767"/>
    </source>
</evidence>
<accession>A0A077WQT6</accession>
<dbReference type="InterPro" id="IPR033121">
    <property type="entry name" value="PEPTIDASE_A1"/>
</dbReference>
<dbReference type="Gene3D" id="2.40.70.10">
    <property type="entry name" value="Acid Proteases"/>
    <property type="match status" value="1"/>
</dbReference>
<feature type="transmembrane region" description="Helical" evidence="7">
    <location>
        <begin position="379"/>
        <end position="404"/>
    </location>
</feature>
<keyword evidence="7" id="KW-0472">Membrane</keyword>
<dbReference type="EMBL" id="LK023329">
    <property type="protein sequence ID" value="CDS09042.1"/>
    <property type="molecule type" value="Genomic_DNA"/>
</dbReference>
<organism evidence="9">
    <name type="scientific">Lichtheimia ramosa</name>
    <dbReference type="NCBI Taxonomy" id="688394"/>
    <lineage>
        <taxon>Eukaryota</taxon>
        <taxon>Fungi</taxon>
        <taxon>Fungi incertae sedis</taxon>
        <taxon>Mucoromycota</taxon>
        <taxon>Mucoromycotina</taxon>
        <taxon>Mucoromycetes</taxon>
        <taxon>Mucorales</taxon>
        <taxon>Lichtheimiaceae</taxon>
        <taxon>Lichtheimia</taxon>
    </lineage>
</organism>
<gene>
    <name evidence="9" type="ORF">LRAMOSA10402</name>
</gene>
<evidence type="ECO:0000256" key="5">
    <source>
        <dbReference type="ARBA" id="ARBA00022801"/>
    </source>
</evidence>
<dbReference type="InterPro" id="IPR001461">
    <property type="entry name" value="Aspartic_peptidase_A1"/>
</dbReference>
<dbReference type="PROSITE" id="PS51767">
    <property type="entry name" value="PEPTIDASE_A1"/>
    <property type="match status" value="1"/>
</dbReference>
<keyword evidence="4" id="KW-0064">Aspartyl protease</keyword>
<keyword evidence="7" id="KW-0812">Transmembrane</keyword>
<keyword evidence="3" id="KW-0732">Signal</keyword>
<dbReference type="SUPFAM" id="SSF50630">
    <property type="entry name" value="Acid proteases"/>
    <property type="match status" value="1"/>
</dbReference>
<dbReference type="OrthoDB" id="3089at2759"/>
<dbReference type="Pfam" id="PF00026">
    <property type="entry name" value="Asp"/>
    <property type="match status" value="1"/>
</dbReference>
<keyword evidence="5" id="KW-0378">Hydrolase</keyword>
<dbReference type="InterPro" id="IPR021109">
    <property type="entry name" value="Peptidase_aspartic_dom_sf"/>
</dbReference>
<sequence>MHNSIMTNPVNASYENANTRSSWEGYATGQLVRLQDNHHRVFARVDAITRNDKYLVHQCPQNHGHWGLAYSELQTRPHQVYLNQDHQHSPSLQTLFDAMRHQLHIPNAFSYQLCPKHMVDVNVAKGLQSVSTQQNQKGASMCQDRVGHFWLGGYPVMNHTLESMWTWVPLIPSQYHYELHVDHFVVNGKLVPMKDVNHPRTIIDTGTKDIVLSKQNLKRLSLSLKESGLVKFDPAFVSSEHEQAFWLNHTWLSLPSKAVKVNDDSNVAISLSGHQIDIDIENLLDVIPIDHTDETQPWINISLTGLSSHNDENQVAGTILGNTFMRGKTIVWDRDQGLIGFTRSGYDTCCQPGSATDVKALLTASDQGAHEDHIHLQPLFVILIVCATLGATLHIALFVLQYYLSQQKRSTSY</sequence>
<evidence type="ECO:0000256" key="6">
    <source>
        <dbReference type="ARBA" id="ARBA00023145"/>
    </source>
</evidence>
<dbReference type="PANTHER" id="PTHR47965:SF12">
    <property type="entry name" value="ASPARTIC PROTEINASE 3-RELATED"/>
    <property type="match status" value="1"/>
</dbReference>
<keyword evidence="7" id="KW-1133">Transmembrane helix</keyword>
<comment type="similarity">
    <text evidence="1">Belongs to the peptidase A1 family.</text>
</comment>
<feature type="domain" description="Peptidase A1" evidence="8">
    <location>
        <begin position="1"/>
        <end position="342"/>
    </location>
</feature>
<evidence type="ECO:0000256" key="4">
    <source>
        <dbReference type="ARBA" id="ARBA00022750"/>
    </source>
</evidence>
<evidence type="ECO:0000256" key="2">
    <source>
        <dbReference type="ARBA" id="ARBA00022670"/>
    </source>
</evidence>
<evidence type="ECO:0000256" key="1">
    <source>
        <dbReference type="ARBA" id="ARBA00007447"/>
    </source>
</evidence>
<proteinExistence type="inferred from homology"/>
<evidence type="ECO:0000256" key="3">
    <source>
        <dbReference type="ARBA" id="ARBA00022729"/>
    </source>
</evidence>
<dbReference type="GO" id="GO:0004190">
    <property type="term" value="F:aspartic-type endopeptidase activity"/>
    <property type="evidence" value="ECO:0007669"/>
    <property type="project" value="UniProtKB-KW"/>
</dbReference>
<keyword evidence="2" id="KW-0645">Protease</keyword>